<evidence type="ECO:0000313" key="1">
    <source>
        <dbReference type="EMBL" id="CAB5162141.1"/>
    </source>
</evidence>
<organism evidence="1">
    <name type="scientific">uncultured Caudovirales phage</name>
    <dbReference type="NCBI Taxonomy" id="2100421"/>
    <lineage>
        <taxon>Viruses</taxon>
        <taxon>Duplodnaviria</taxon>
        <taxon>Heunggongvirae</taxon>
        <taxon>Uroviricota</taxon>
        <taxon>Caudoviricetes</taxon>
        <taxon>Peduoviridae</taxon>
        <taxon>Maltschvirus</taxon>
        <taxon>Maltschvirus maltsch</taxon>
    </lineage>
</organism>
<name>A0A6J7W857_9CAUD</name>
<proteinExistence type="predicted"/>
<protein>
    <recommendedName>
        <fullName evidence="2">Tail fiber protein</fullName>
    </recommendedName>
</protein>
<gene>
    <name evidence="1" type="ORF">UFOVP152_7</name>
</gene>
<reference evidence="1" key="1">
    <citation type="submission" date="2020-05" db="EMBL/GenBank/DDBJ databases">
        <authorList>
            <person name="Chiriac C."/>
            <person name="Salcher M."/>
            <person name="Ghai R."/>
            <person name="Kavagutti S V."/>
        </authorList>
    </citation>
    <scope>NUCLEOTIDE SEQUENCE</scope>
</reference>
<evidence type="ECO:0008006" key="2">
    <source>
        <dbReference type="Google" id="ProtNLM"/>
    </source>
</evidence>
<accession>A0A6J7W857</accession>
<dbReference type="EMBL" id="LR798200">
    <property type="protein sequence ID" value="CAB5162141.1"/>
    <property type="molecule type" value="Genomic_DNA"/>
</dbReference>
<sequence>MSISNTVRTAGPFACNGSTTVFPFTFKVFSASEVTVALTDASGNLTTLILATDYTVTLNANQDSSPGGSITTLATYAAGYTITLTSNVQSVQPVVLTNGGGFYPDVLNDAFDRLTILAQQLERDAGRSLKVPVGETSPSLQSLASANGTVLGILGGQIVPVPNTSTGLEQMAADLAAQLATIGVFLAANQYRVSIARATWAELNGIVGSANQTAVVPTTDTGTHSDNVTSGHPTVPNSGIYRYSTSPAGWQWLTAAETAASGLTATSDTNLVIGTGAKTFTLNQSGKAFVAGMNVIAYSSAGYQMAGTVSSYTPSSGNLVLNITATVGSGSQRPWNIFLSGPSGLNGSNGTNGTNGLSAYDIAVAAGYVGTQAQWLASLQAQSTTNAQTAATAAQAAQTAAENARDASLGAYHSFYNRYLGSYAADPTVDNDGNALVVGARYWNSTSNVLKTYSGSSWIADIGVIIDTDGALTANSDSVVSSQKAVKTYVDGKVAGLSWKQAVRAATTAAGTLATSFANGQAIDGVTLVTGDRILVKNQATASENGIYVVNASGAPTRATDADSGAELVNASVYASEGTTQADTQWTCTTNAPITPGTTSLAFAQFGVQSGTVTYVKNTADQTTTSATLVDITGLAFTPAANTTYEIEALIPCTNTASVNAAFLLGVAWSTGLTFGYASIEYTDSDGTNANNVTQGTSAASFSASLRGATTIRLAKVFATISVGASPSGTFKMQFGANGTATATIKNGSYLRYRAI</sequence>